<dbReference type="InterPro" id="IPR000792">
    <property type="entry name" value="Tscrpt_reg_LuxR_C"/>
</dbReference>
<protein>
    <submittedName>
        <fullName evidence="6">Response regulator transcription factor</fullName>
    </submittedName>
</protein>
<dbReference type="InterPro" id="IPR011006">
    <property type="entry name" value="CheY-like_superfamily"/>
</dbReference>
<feature type="modified residue" description="4-aspartylphosphate" evidence="3">
    <location>
        <position position="56"/>
    </location>
</feature>
<dbReference type="InterPro" id="IPR001789">
    <property type="entry name" value="Sig_transdc_resp-reg_receiver"/>
</dbReference>
<dbReference type="InterPro" id="IPR016032">
    <property type="entry name" value="Sig_transdc_resp-reg_C-effctor"/>
</dbReference>
<evidence type="ECO:0000259" key="4">
    <source>
        <dbReference type="PROSITE" id="PS50043"/>
    </source>
</evidence>
<keyword evidence="2" id="KW-0238">DNA-binding</keyword>
<dbReference type="CDD" id="cd17535">
    <property type="entry name" value="REC_NarL-like"/>
    <property type="match status" value="1"/>
</dbReference>
<dbReference type="PANTHER" id="PTHR43214:SF37">
    <property type="entry name" value="TRANSCRIPTIONAL REGULATORY PROTEIN YDFI"/>
    <property type="match status" value="1"/>
</dbReference>
<dbReference type="PROSITE" id="PS50110">
    <property type="entry name" value="RESPONSE_REGULATORY"/>
    <property type="match status" value="1"/>
</dbReference>
<dbReference type="Pfam" id="PF00072">
    <property type="entry name" value="Response_reg"/>
    <property type="match status" value="1"/>
</dbReference>
<evidence type="ECO:0000256" key="3">
    <source>
        <dbReference type="PROSITE-ProRule" id="PRU00169"/>
    </source>
</evidence>
<dbReference type="PRINTS" id="PR00038">
    <property type="entry name" value="HTHLUXR"/>
</dbReference>
<dbReference type="SUPFAM" id="SSF52172">
    <property type="entry name" value="CheY-like"/>
    <property type="match status" value="1"/>
</dbReference>
<reference evidence="6 7" key="1">
    <citation type="submission" date="2023-01" db="EMBL/GenBank/DDBJ databases">
        <title>Genomes from the Australian National Cyanobacteria Reference Collection.</title>
        <authorList>
            <person name="Willis A."/>
            <person name="Lee E.M.F."/>
        </authorList>
    </citation>
    <scope>NUCLEOTIDE SEQUENCE [LARGE SCALE GENOMIC DNA]</scope>
    <source>
        <strain evidence="6 7">CS-1033</strain>
    </source>
</reference>
<evidence type="ECO:0000256" key="1">
    <source>
        <dbReference type="ARBA" id="ARBA00022553"/>
    </source>
</evidence>
<keyword evidence="7" id="KW-1185">Reference proteome</keyword>
<dbReference type="CDD" id="cd06170">
    <property type="entry name" value="LuxR_C_like"/>
    <property type="match status" value="1"/>
</dbReference>
<accession>A0ABT5AQ82</accession>
<keyword evidence="1 3" id="KW-0597">Phosphoprotein</keyword>
<organism evidence="6 7">
    <name type="scientific">Anabaenopsis arnoldii</name>
    <dbReference type="NCBI Taxonomy" id="2152938"/>
    <lineage>
        <taxon>Bacteria</taxon>
        <taxon>Bacillati</taxon>
        <taxon>Cyanobacteriota</taxon>
        <taxon>Cyanophyceae</taxon>
        <taxon>Nostocales</taxon>
        <taxon>Nodulariaceae</taxon>
        <taxon>Anabaenopsis</taxon>
    </lineage>
</organism>
<dbReference type="SMART" id="SM00421">
    <property type="entry name" value="HTH_LUXR"/>
    <property type="match status" value="1"/>
</dbReference>
<dbReference type="InterPro" id="IPR058245">
    <property type="entry name" value="NreC/VraR/RcsB-like_REC"/>
</dbReference>
<feature type="domain" description="Response regulatory" evidence="5">
    <location>
        <begin position="5"/>
        <end position="125"/>
    </location>
</feature>
<comment type="caution">
    <text evidence="6">The sequence shown here is derived from an EMBL/GenBank/DDBJ whole genome shotgun (WGS) entry which is preliminary data.</text>
</comment>
<evidence type="ECO:0000259" key="5">
    <source>
        <dbReference type="PROSITE" id="PS50110"/>
    </source>
</evidence>
<gene>
    <name evidence="6" type="ORF">PN457_05200</name>
</gene>
<dbReference type="PANTHER" id="PTHR43214">
    <property type="entry name" value="TWO-COMPONENT RESPONSE REGULATOR"/>
    <property type="match status" value="1"/>
</dbReference>
<name>A0ABT5AQ82_9CYAN</name>
<evidence type="ECO:0000313" key="6">
    <source>
        <dbReference type="EMBL" id="MDB9539064.1"/>
    </source>
</evidence>
<dbReference type="Pfam" id="PF00196">
    <property type="entry name" value="GerE"/>
    <property type="match status" value="1"/>
</dbReference>
<dbReference type="InterPro" id="IPR039420">
    <property type="entry name" value="WalR-like"/>
</dbReference>
<dbReference type="Gene3D" id="3.40.50.2300">
    <property type="match status" value="1"/>
</dbReference>
<evidence type="ECO:0000256" key="2">
    <source>
        <dbReference type="ARBA" id="ARBA00023125"/>
    </source>
</evidence>
<proteinExistence type="predicted"/>
<dbReference type="Proteomes" id="UP001212499">
    <property type="component" value="Unassembled WGS sequence"/>
</dbReference>
<dbReference type="EMBL" id="JAQMUH010000067">
    <property type="protein sequence ID" value="MDB9539064.1"/>
    <property type="molecule type" value="Genomic_DNA"/>
</dbReference>
<dbReference type="PROSITE" id="PS00622">
    <property type="entry name" value="HTH_LUXR_1"/>
    <property type="match status" value="1"/>
</dbReference>
<dbReference type="PROSITE" id="PS50043">
    <property type="entry name" value="HTH_LUXR_2"/>
    <property type="match status" value="1"/>
</dbReference>
<sequence length="235" mass="25799">MNKIRIAIIEDHQLTRLGIRRLLEQRAEIEVVGEAANAVTGLEMLKKVQPDIAIIDIGLPDKDGIQLTRELKALSPAKYSPTKVLILTLHEHQESVLAAFAAGADSYCMKNITFDTLLVALRNTYQGNCWIDPAIARIVLRAAQANTQLLTDAQNIFSPADSQVQKNNTPAYNLSTREVQVLRLMVEGCTNPIIAQRLYISIGTVKSHIRSILSKLGADDRTQAAVSALRHGLLG</sequence>
<dbReference type="SUPFAM" id="SSF46894">
    <property type="entry name" value="C-terminal effector domain of the bipartite response regulators"/>
    <property type="match status" value="1"/>
</dbReference>
<dbReference type="SMART" id="SM00448">
    <property type="entry name" value="REC"/>
    <property type="match status" value="1"/>
</dbReference>
<feature type="domain" description="HTH luxR-type" evidence="4">
    <location>
        <begin position="167"/>
        <end position="232"/>
    </location>
</feature>
<dbReference type="RefSeq" id="WP_271731790.1">
    <property type="nucleotide sequence ID" value="NZ_JANQDP010000067.1"/>
</dbReference>
<evidence type="ECO:0000313" key="7">
    <source>
        <dbReference type="Proteomes" id="UP001212499"/>
    </source>
</evidence>